<dbReference type="AlphaFoldDB" id="A0A6G1JPN6"/>
<accession>A0A6G1JPN6</accession>
<feature type="compositionally biased region" description="Basic and acidic residues" evidence="1">
    <location>
        <begin position="53"/>
        <end position="63"/>
    </location>
</feature>
<evidence type="ECO:0000313" key="2">
    <source>
        <dbReference type="EMBL" id="KAF2702566.1"/>
    </source>
</evidence>
<gene>
    <name evidence="2" type="ORF">K504DRAFT_465704</name>
</gene>
<feature type="region of interest" description="Disordered" evidence="1">
    <location>
        <begin position="42"/>
        <end position="63"/>
    </location>
</feature>
<reference evidence="2" key="1">
    <citation type="journal article" date="2020" name="Stud. Mycol.">
        <title>101 Dothideomycetes genomes: a test case for predicting lifestyles and emergence of pathogens.</title>
        <authorList>
            <person name="Haridas S."/>
            <person name="Albert R."/>
            <person name="Binder M."/>
            <person name="Bloem J."/>
            <person name="Labutti K."/>
            <person name="Salamov A."/>
            <person name="Andreopoulos B."/>
            <person name="Baker S."/>
            <person name="Barry K."/>
            <person name="Bills G."/>
            <person name="Bluhm B."/>
            <person name="Cannon C."/>
            <person name="Castanera R."/>
            <person name="Culley D."/>
            <person name="Daum C."/>
            <person name="Ezra D."/>
            <person name="Gonzalez J."/>
            <person name="Henrissat B."/>
            <person name="Kuo A."/>
            <person name="Liang C."/>
            <person name="Lipzen A."/>
            <person name="Lutzoni F."/>
            <person name="Magnuson J."/>
            <person name="Mondo S."/>
            <person name="Nolan M."/>
            <person name="Ohm R."/>
            <person name="Pangilinan J."/>
            <person name="Park H.-J."/>
            <person name="Ramirez L."/>
            <person name="Alfaro M."/>
            <person name="Sun H."/>
            <person name="Tritt A."/>
            <person name="Yoshinaga Y."/>
            <person name="Zwiers L.-H."/>
            <person name="Turgeon B."/>
            <person name="Goodwin S."/>
            <person name="Spatafora J."/>
            <person name="Crous P."/>
            <person name="Grigoriev I."/>
        </authorList>
    </citation>
    <scope>NUCLEOTIDE SEQUENCE</scope>
    <source>
        <strain evidence="2">CBS 279.74</strain>
    </source>
</reference>
<protein>
    <submittedName>
        <fullName evidence="2">Uncharacterized protein</fullName>
    </submittedName>
</protein>
<dbReference type="Proteomes" id="UP000799428">
    <property type="component" value="Unassembled WGS sequence"/>
</dbReference>
<proteinExistence type="predicted"/>
<name>A0A6G1JPN6_9PLEO</name>
<evidence type="ECO:0000256" key="1">
    <source>
        <dbReference type="SAM" id="MobiDB-lite"/>
    </source>
</evidence>
<dbReference type="EMBL" id="MU005809">
    <property type="protein sequence ID" value="KAF2702566.1"/>
    <property type="molecule type" value="Genomic_DNA"/>
</dbReference>
<organism evidence="2 3">
    <name type="scientific">Pleomassaria siparia CBS 279.74</name>
    <dbReference type="NCBI Taxonomy" id="1314801"/>
    <lineage>
        <taxon>Eukaryota</taxon>
        <taxon>Fungi</taxon>
        <taxon>Dikarya</taxon>
        <taxon>Ascomycota</taxon>
        <taxon>Pezizomycotina</taxon>
        <taxon>Dothideomycetes</taxon>
        <taxon>Pleosporomycetidae</taxon>
        <taxon>Pleosporales</taxon>
        <taxon>Pleomassariaceae</taxon>
        <taxon>Pleomassaria</taxon>
    </lineage>
</organism>
<keyword evidence="3" id="KW-1185">Reference proteome</keyword>
<sequence>MGIFKHCNLKIGTAICTAIAKKIREGTSEYLALLARQPASSWDQANPKTLGRTAKEDSYHVQV</sequence>
<evidence type="ECO:0000313" key="3">
    <source>
        <dbReference type="Proteomes" id="UP000799428"/>
    </source>
</evidence>